<dbReference type="PANTHER" id="PTHR42770:SF7">
    <property type="entry name" value="MEMBRANE PROTEIN"/>
    <property type="match status" value="1"/>
</dbReference>
<keyword evidence="9" id="KW-1185">Reference proteome</keyword>
<name>A0A1T3NS21_9ACTN</name>
<accession>A0A1T3NS21</accession>
<dbReference type="AlphaFoldDB" id="A0A1T3NS21"/>
<dbReference type="InterPro" id="IPR002293">
    <property type="entry name" value="AA/rel_permease1"/>
</dbReference>
<evidence type="ECO:0000256" key="7">
    <source>
        <dbReference type="SAM" id="Phobius"/>
    </source>
</evidence>
<comment type="subcellular location">
    <subcellularLocation>
        <location evidence="1">Cell membrane</location>
        <topology evidence="1">Multi-pass membrane protein</topology>
    </subcellularLocation>
</comment>
<dbReference type="eggNOG" id="COG0531">
    <property type="taxonomic scope" value="Bacteria"/>
</dbReference>
<dbReference type="PIRSF" id="PIRSF006060">
    <property type="entry name" value="AA_transporter"/>
    <property type="match status" value="1"/>
</dbReference>
<dbReference type="Pfam" id="PF13520">
    <property type="entry name" value="AA_permease_2"/>
    <property type="match status" value="1"/>
</dbReference>
<feature type="transmembrane region" description="Helical" evidence="7">
    <location>
        <begin position="368"/>
        <end position="391"/>
    </location>
</feature>
<feature type="transmembrane region" description="Helical" evidence="7">
    <location>
        <begin position="163"/>
        <end position="181"/>
    </location>
</feature>
<organism evidence="8 9">
    <name type="scientific">Embleya scabrispora</name>
    <dbReference type="NCBI Taxonomy" id="159449"/>
    <lineage>
        <taxon>Bacteria</taxon>
        <taxon>Bacillati</taxon>
        <taxon>Actinomycetota</taxon>
        <taxon>Actinomycetes</taxon>
        <taxon>Kitasatosporales</taxon>
        <taxon>Streptomycetaceae</taxon>
        <taxon>Embleya</taxon>
    </lineage>
</organism>
<dbReference type="InterPro" id="IPR050367">
    <property type="entry name" value="APC_superfamily"/>
</dbReference>
<dbReference type="Gene3D" id="1.20.1740.10">
    <property type="entry name" value="Amino acid/polyamine transporter I"/>
    <property type="match status" value="1"/>
</dbReference>
<evidence type="ECO:0000256" key="2">
    <source>
        <dbReference type="ARBA" id="ARBA00022475"/>
    </source>
</evidence>
<feature type="transmembrane region" description="Helical" evidence="7">
    <location>
        <begin position="318"/>
        <end position="340"/>
    </location>
</feature>
<feature type="transmembrane region" description="Helical" evidence="7">
    <location>
        <begin position="80"/>
        <end position="103"/>
    </location>
</feature>
<feature type="transmembrane region" description="Helical" evidence="7">
    <location>
        <begin position="397"/>
        <end position="418"/>
    </location>
</feature>
<protein>
    <recommendedName>
        <fullName evidence="10">Amino acid permease</fullName>
    </recommendedName>
</protein>
<feature type="transmembrane region" description="Helical" evidence="7">
    <location>
        <begin position="188"/>
        <end position="211"/>
    </location>
</feature>
<feature type="transmembrane region" description="Helical" evidence="7">
    <location>
        <begin position="462"/>
        <end position="481"/>
    </location>
</feature>
<dbReference type="STRING" id="159449.B4N89_00060"/>
<evidence type="ECO:0008006" key="10">
    <source>
        <dbReference type="Google" id="ProtNLM"/>
    </source>
</evidence>
<feature type="transmembrane region" description="Helical" evidence="7">
    <location>
        <begin position="124"/>
        <end position="148"/>
    </location>
</feature>
<evidence type="ECO:0000313" key="8">
    <source>
        <dbReference type="EMBL" id="OPC79554.1"/>
    </source>
</evidence>
<dbReference type="GO" id="GO:0005886">
    <property type="term" value="C:plasma membrane"/>
    <property type="evidence" value="ECO:0007669"/>
    <property type="project" value="UniProtKB-SubCell"/>
</dbReference>
<dbReference type="PANTHER" id="PTHR42770">
    <property type="entry name" value="AMINO ACID TRANSPORTER-RELATED"/>
    <property type="match status" value="1"/>
</dbReference>
<feature type="transmembrane region" description="Helical" evidence="7">
    <location>
        <begin position="430"/>
        <end position="450"/>
    </location>
</feature>
<comment type="caution">
    <text evidence="8">The sequence shown here is derived from an EMBL/GenBank/DDBJ whole genome shotgun (WGS) entry which is preliminary data.</text>
</comment>
<evidence type="ECO:0000256" key="5">
    <source>
        <dbReference type="ARBA" id="ARBA00023136"/>
    </source>
</evidence>
<proteinExistence type="predicted"/>
<gene>
    <name evidence="8" type="ORF">B4N89_00060</name>
</gene>
<reference evidence="8 9" key="1">
    <citation type="submission" date="2017-03" db="EMBL/GenBank/DDBJ databases">
        <title>Draft genome sequence of Streptomyces scabrisporus NF3, endophyte isolated from Amphipterygium adstringens.</title>
        <authorList>
            <person name="Vazquez M."/>
            <person name="Ceapa C.D."/>
            <person name="Rodriguez Luna D."/>
            <person name="Sanchez Esquivel S."/>
        </authorList>
    </citation>
    <scope>NUCLEOTIDE SEQUENCE [LARGE SCALE GENOMIC DNA]</scope>
    <source>
        <strain evidence="8 9">NF3</strain>
    </source>
</reference>
<dbReference type="Proteomes" id="UP000190037">
    <property type="component" value="Unassembled WGS sequence"/>
</dbReference>
<keyword evidence="3 7" id="KW-0812">Transmembrane</keyword>
<dbReference type="GO" id="GO:0022857">
    <property type="term" value="F:transmembrane transporter activity"/>
    <property type="evidence" value="ECO:0007669"/>
    <property type="project" value="InterPro"/>
</dbReference>
<feature type="transmembrane region" description="Helical" evidence="7">
    <location>
        <begin position="231"/>
        <end position="248"/>
    </location>
</feature>
<dbReference type="EMBL" id="MWQN01000001">
    <property type="protein sequence ID" value="OPC79554.1"/>
    <property type="molecule type" value="Genomic_DNA"/>
</dbReference>
<evidence type="ECO:0000256" key="3">
    <source>
        <dbReference type="ARBA" id="ARBA00022692"/>
    </source>
</evidence>
<evidence type="ECO:0000256" key="6">
    <source>
        <dbReference type="SAM" id="MobiDB-lite"/>
    </source>
</evidence>
<evidence type="ECO:0000256" key="4">
    <source>
        <dbReference type="ARBA" id="ARBA00022989"/>
    </source>
</evidence>
<feature type="transmembrane region" description="Helical" evidence="7">
    <location>
        <begin position="268"/>
        <end position="288"/>
    </location>
</feature>
<sequence length="504" mass="53578">MTTPSGSDARPAHSDPIPAHARSTTMRTDDRVSAGQPPAAGLKANAIGLPGALMQSVTTMSPAITVAFTVPFLAGTAGVASPLVVLLAAVVSYLLGYSLAQLTRHITSAGTYHSFVSRLLGPRWGFLAAWAYLLFYPVATAMLCGLFGSTTHRVLLSEYGWDVPWWAPMMLLLVAVAALAYRGVELAVGVTVALGVFEILVMVALSVWGLLQPGDGGTSLNWLTGSGAPTGNGFFLGFVFSIYTYTGWDAAASLGEETANPRRNIPKAVLGSIVILGVFVVLTTWGQLAGWGTRDIQGFVDSEQLPVFVLAHKYWGPLWFLALLALLNSIVGGAIACMNASARFMYGMARSGALPGPLARLSRHQTPVAAIGVQTVINVVVGLAMIGTVGLYNVYSFTGLMFTFALAVVYVMGSVAVWRMYRTMARHEFNWVKHAVVPFLGSAALILVAYESLDPLPESPFVWALPVVVVWMVGGLVLLLVRRRGLDDEPPEAARPGATEAPVR</sequence>
<evidence type="ECO:0000256" key="1">
    <source>
        <dbReference type="ARBA" id="ARBA00004651"/>
    </source>
</evidence>
<keyword evidence="5 7" id="KW-0472">Membrane</keyword>
<feature type="region of interest" description="Disordered" evidence="6">
    <location>
        <begin position="1"/>
        <end position="37"/>
    </location>
</feature>
<evidence type="ECO:0000313" key="9">
    <source>
        <dbReference type="Proteomes" id="UP000190037"/>
    </source>
</evidence>
<keyword evidence="4 7" id="KW-1133">Transmembrane helix</keyword>
<keyword evidence="2" id="KW-1003">Cell membrane</keyword>